<feature type="transmembrane region" description="Helical" evidence="1">
    <location>
        <begin position="308"/>
        <end position="326"/>
    </location>
</feature>
<organism evidence="3 4">
    <name type="scientific">Microcystis viridis NIES-102</name>
    <dbReference type="NCBI Taxonomy" id="213615"/>
    <lineage>
        <taxon>Bacteria</taxon>
        <taxon>Bacillati</taxon>
        <taxon>Cyanobacteriota</taxon>
        <taxon>Cyanophyceae</taxon>
        <taxon>Oscillatoriophycideae</taxon>
        <taxon>Chroococcales</taxon>
        <taxon>Microcystaceae</taxon>
        <taxon>Microcystis</taxon>
    </lineage>
</organism>
<feature type="transmembrane region" description="Helical" evidence="1">
    <location>
        <begin position="396"/>
        <end position="415"/>
    </location>
</feature>
<reference evidence="3 4" key="1">
    <citation type="submission" date="2018-11" db="EMBL/GenBank/DDBJ databases">
        <title>Complete genome sequence of Microcystis aeruginosa NIES-102.</title>
        <authorList>
            <person name="Yamaguchi H."/>
            <person name="Suzuki S."/>
            <person name="Kawachi M."/>
        </authorList>
    </citation>
    <scope>NUCLEOTIDE SEQUENCE [LARGE SCALE GENOMIC DNA]</scope>
    <source>
        <strain evidence="3 4">NIES-102</strain>
    </source>
</reference>
<feature type="transmembrane region" description="Helical" evidence="1">
    <location>
        <begin position="333"/>
        <end position="352"/>
    </location>
</feature>
<protein>
    <submittedName>
        <fullName evidence="3">Uncharacterized protein</fullName>
    </submittedName>
</protein>
<evidence type="ECO:0000313" key="3">
    <source>
        <dbReference type="EMBL" id="BBH40607.1"/>
    </source>
</evidence>
<keyword evidence="1" id="KW-0472">Membrane</keyword>
<feature type="transmembrane region" description="Helical" evidence="1">
    <location>
        <begin position="364"/>
        <end position="384"/>
    </location>
</feature>
<feature type="signal peptide" evidence="2">
    <location>
        <begin position="1"/>
        <end position="25"/>
    </location>
</feature>
<sequence length="517" mass="58268">MIMKTVTKLALIALLWITIINPANVPPDTDVRLKMAHALWTGTEEVSLPPNYRPSSRLDHVGVLGVDGKRYEAYDIGQSLLMLPADWIGTQLSKVFPSIKPYLLREFAVSFLVVIPLNVLVVLSCYWLLRLFDFQEKIAASASLIWLLGTTVLHYAQTFQQNNPVLLCVILGYACALAYIKTNKVTYVFLSGLAIGAAIIIRSTTIIYALTVFGFLISCLIYKNFKLNQIFKTAILWNVGLFPFLFVSRLFNYLRFGDFWTTAASLSIEQIRNGAIFSGLPELPPNYPFIHPPYVGILGVLFSPAKSIFIYDPFLLPCLVLGIILFNKLTPYIRIYFISSIFALVFHIILTSKLDFWHGDGSWAARYHVTSVHLLLVPLIALLILEMLSINRLKRWLISSLVVLSILVQFASLVFDPSVNSGVVIFAEPKSFLRFRLAERIDSVSCLIGLSRSQSCLTEEKYSKSDLAGRKYSKSALASRVYFWPLKSNKAQGLLWKIWGFLLITALISTLLFLVIR</sequence>
<accession>A0A3G9JXA0</accession>
<proteinExistence type="predicted"/>
<feature type="transmembrane region" description="Helical" evidence="1">
    <location>
        <begin position="234"/>
        <end position="251"/>
    </location>
</feature>
<name>A0A3G9JXA0_MICVR</name>
<keyword evidence="2" id="KW-0732">Signal</keyword>
<feature type="transmembrane region" description="Helical" evidence="1">
    <location>
        <begin position="107"/>
        <end position="129"/>
    </location>
</feature>
<feature type="transmembrane region" description="Helical" evidence="1">
    <location>
        <begin position="138"/>
        <end position="156"/>
    </location>
</feature>
<evidence type="ECO:0000256" key="1">
    <source>
        <dbReference type="SAM" id="Phobius"/>
    </source>
</evidence>
<feature type="transmembrane region" description="Helical" evidence="1">
    <location>
        <begin position="162"/>
        <end position="180"/>
    </location>
</feature>
<dbReference type="EMBL" id="AP019314">
    <property type="protein sequence ID" value="BBH40607.1"/>
    <property type="molecule type" value="Genomic_DNA"/>
</dbReference>
<feature type="transmembrane region" description="Helical" evidence="1">
    <location>
        <begin position="494"/>
        <end position="516"/>
    </location>
</feature>
<keyword evidence="1" id="KW-1133">Transmembrane helix</keyword>
<keyword evidence="1" id="KW-0812">Transmembrane</keyword>
<dbReference type="KEGG" id="mvz:myaer102_31770"/>
<gene>
    <name evidence="3" type="ORF">myaer102_31770</name>
</gene>
<evidence type="ECO:0000256" key="2">
    <source>
        <dbReference type="SAM" id="SignalP"/>
    </source>
</evidence>
<dbReference type="Proteomes" id="UP000278152">
    <property type="component" value="Chromosome"/>
</dbReference>
<feature type="transmembrane region" description="Helical" evidence="1">
    <location>
        <begin position="207"/>
        <end position="222"/>
    </location>
</feature>
<feature type="chain" id="PRO_5018233627" evidence="2">
    <location>
        <begin position="26"/>
        <end position="517"/>
    </location>
</feature>
<evidence type="ECO:0000313" key="4">
    <source>
        <dbReference type="Proteomes" id="UP000278152"/>
    </source>
</evidence>
<dbReference type="AlphaFoldDB" id="A0A3G9JXA0"/>